<dbReference type="AlphaFoldDB" id="A0ABD5YRA0"/>
<dbReference type="InterPro" id="IPR050518">
    <property type="entry name" value="Rpo3/RPB3_RNA_Pol_subunit"/>
</dbReference>
<organism evidence="7 8">
    <name type="scientific">Halocatena marina</name>
    <dbReference type="NCBI Taxonomy" id="2934937"/>
    <lineage>
        <taxon>Archaea</taxon>
        <taxon>Methanobacteriati</taxon>
        <taxon>Methanobacteriota</taxon>
        <taxon>Stenosarchaea group</taxon>
        <taxon>Halobacteria</taxon>
        <taxon>Halobacteriales</taxon>
        <taxon>Natronomonadaceae</taxon>
        <taxon>Halocatena</taxon>
    </lineage>
</organism>
<dbReference type="HAMAP" id="MF_00320">
    <property type="entry name" value="RNApol_arch_Rpo3"/>
    <property type="match status" value="1"/>
</dbReference>
<name>A0ABD5YRA0_9EURY</name>
<evidence type="ECO:0000313" key="8">
    <source>
        <dbReference type="Proteomes" id="UP001596417"/>
    </source>
</evidence>
<dbReference type="PROSITE" id="PS00446">
    <property type="entry name" value="RNA_POL_D_30KD"/>
    <property type="match status" value="1"/>
</dbReference>
<dbReference type="NCBIfam" id="NF001988">
    <property type="entry name" value="PRK00783.1"/>
    <property type="match status" value="1"/>
</dbReference>
<dbReference type="PANTHER" id="PTHR11800:SF2">
    <property type="entry name" value="DNA-DIRECTED RNA POLYMERASE II SUBUNIT RPB3"/>
    <property type="match status" value="1"/>
</dbReference>
<dbReference type="GeneID" id="76200071"/>
<dbReference type="EC" id="2.7.7.6" evidence="5"/>
<reference evidence="7 8" key="1">
    <citation type="journal article" date="2019" name="Int. J. Syst. Evol. Microbiol.">
        <title>The Global Catalogue of Microorganisms (GCM) 10K type strain sequencing project: providing services to taxonomists for standard genome sequencing and annotation.</title>
        <authorList>
            <consortium name="The Broad Institute Genomics Platform"/>
            <consortium name="The Broad Institute Genome Sequencing Center for Infectious Disease"/>
            <person name="Wu L."/>
            <person name="Ma J."/>
        </authorList>
    </citation>
    <scope>NUCLEOTIDE SEQUENCE [LARGE SCALE GENOMIC DNA]</scope>
    <source>
        <strain evidence="7 8">RDMS1</strain>
    </source>
</reference>
<dbReference type="GO" id="GO:0000428">
    <property type="term" value="C:DNA-directed RNA polymerase complex"/>
    <property type="evidence" value="ECO:0007669"/>
    <property type="project" value="UniProtKB-KW"/>
</dbReference>
<comment type="catalytic activity">
    <reaction evidence="5">
        <text>RNA(n) + a ribonucleoside 5'-triphosphate = RNA(n+1) + diphosphate</text>
        <dbReference type="Rhea" id="RHEA:21248"/>
        <dbReference type="Rhea" id="RHEA-COMP:14527"/>
        <dbReference type="Rhea" id="RHEA-COMP:17342"/>
        <dbReference type="ChEBI" id="CHEBI:33019"/>
        <dbReference type="ChEBI" id="CHEBI:61557"/>
        <dbReference type="ChEBI" id="CHEBI:140395"/>
        <dbReference type="EC" id="2.7.7.6"/>
    </reaction>
</comment>
<dbReference type="SUPFAM" id="SSF56553">
    <property type="entry name" value="Insert subdomain of RNA polymerase alpha subunit"/>
    <property type="match status" value="1"/>
</dbReference>
<dbReference type="RefSeq" id="WP_248907332.1">
    <property type="nucleotide sequence ID" value="NZ_CP109979.1"/>
</dbReference>
<comment type="caution">
    <text evidence="7">The sequence shown here is derived from an EMBL/GenBank/DDBJ whole genome shotgun (WGS) entry which is preliminary data.</text>
</comment>
<evidence type="ECO:0000313" key="7">
    <source>
        <dbReference type="EMBL" id="MFC7190457.1"/>
    </source>
</evidence>
<dbReference type="InterPro" id="IPR011263">
    <property type="entry name" value="DNA-dir_RNA_pol_RpoA/D/Rpb3"/>
</dbReference>
<dbReference type="GO" id="GO:0005737">
    <property type="term" value="C:cytoplasm"/>
    <property type="evidence" value="ECO:0007669"/>
    <property type="project" value="UniProtKB-SubCell"/>
</dbReference>
<dbReference type="GO" id="GO:0003677">
    <property type="term" value="F:DNA binding"/>
    <property type="evidence" value="ECO:0007669"/>
    <property type="project" value="UniProtKB-UniRule"/>
</dbReference>
<comment type="caution">
    <text evidence="5">Lacks conserved residue(s) required for the propagation of feature annotation.</text>
</comment>
<keyword evidence="8" id="KW-1185">Reference proteome</keyword>
<dbReference type="SMART" id="SM00662">
    <property type="entry name" value="RPOLD"/>
    <property type="match status" value="1"/>
</dbReference>
<evidence type="ECO:0000259" key="6">
    <source>
        <dbReference type="SMART" id="SM00662"/>
    </source>
</evidence>
<dbReference type="Pfam" id="PF01000">
    <property type="entry name" value="RNA_pol_A_bac"/>
    <property type="match status" value="1"/>
</dbReference>
<keyword evidence="2 5" id="KW-0963">Cytoplasm</keyword>
<comment type="similarity">
    <text evidence="4 5">Belongs to the archaeal Rpo3/eukaryotic RPB3 RNA polymerase subunit family.</text>
</comment>
<comment type="function">
    <text evidence="5">DNA-dependent RNA polymerase (RNAP) catalyzes the transcription of DNA into RNA using the four ribonucleoside triphosphates as substrates.</text>
</comment>
<comment type="subunit">
    <text evidence="5">Part of the RNA polymerase complex.</text>
</comment>
<dbReference type="InterPro" id="IPR011262">
    <property type="entry name" value="DNA-dir_RNA_pol_insert"/>
</dbReference>
<comment type="subcellular location">
    <subcellularLocation>
        <location evidence="5">Cytoplasm</location>
    </subcellularLocation>
</comment>
<evidence type="ECO:0000256" key="4">
    <source>
        <dbReference type="ARBA" id="ARBA00025804"/>
    </source>
</evidence>
<keyword evidence="5 7" id="KW-0548">Nucleotidyltransferase</keyword>
<dbReference type="Pfam" id="PF01193">
    <property type="entry name" value="RNA_pol_L"/>
    <property type="match status" value="1"/>
</dbReference>
<dbReference type="EMBL" id="JBHTAX010000001">
    <property type="protein sequence ID" value="MFC7190457.1"/>
    <property type="molecule type" value="Genomic_DNA"/>
</dbReference>
<sequence length="272" mass="29474">MTGDFEVQFIDRDERKARFVVHDVTPAFANGIRRALIADVPTLSIDSVRIVENSSVMFDEQIALRLGLVPLTTPAGEFEEGDSVTLAMDVEGPATAYSGDLVSSDALVQPADKNIPIIELKYPETADSPQRLELEADAVMSRGREHAKNQGGVAVGYRHLQTVDVVGDRESFEDEPTEPNILRGIIKESSAEHAVAGNDGVEPANGQLVATETFDNDLTNRYPGKEVAVRDVPNAFVFHVESDGSMSVDELVLAASDTLHDRADELEEAVSL</sequence>
<dbReference type="Gene3D" id="2.170.120.12">
    <property type="entry name" value="DNA-directed RNA polymerase, insert domain"/>
    <property type="match status" value="1"/>
</dbReference>
<dbReference type="InterPro" id="IPR036643">
    <property type="entry name" value="RNApol_insert_sf"/>
</dbReference>
<dbReference type="Gene3D" id="3.30.1360.10">
    <property type="entry name" value="RNA polymerase, RBP11-like subunit"/>
    <property type="match status" value="1"/>
</dbReference>
<protein>
    <recommendedName>
        <fullName evidence="5">DNA-directed RNA polymerase subunit Rpo3</fullName>
        <ecNumber evidence="5">2.7.7.6</ecNumber>
    </recommendedName>
    <alternativeName>
        <fullName evidence="5">DNA-directed RNA polymerase subunit D</fullName>
    </alternativeName>
</protein>
<accession>A0ABD5YRA0</accession>
<keyword evidence="5 7" id="KW-0808">Transferase</keyword>
<dbReference type="InterPro" id="IPR022842">
    <property type="entry name" value="RNAP_Rpo3/Rpb3/RPAC1"/>
</dbReference>
<dbReference type="Proteomes" id="UP001596417">
    <property type="component" value="Unassembled WGS sequence"/>
</dbReference>
<proteinExistence type="inferred from homology"/>
<evidence type="ECO:0000256" key="2">
    <source>
        <dbReference type="ARBA" id="ARBA00022490"/>
    </source>
</evidence>
<dbReference type="SUPFAM" id="SSF55257">
    <property type="entry name" value="RBP11-like subunits of RNA polymerase"/>
    <property type="match status" value="1"/>
</dbReference>
<dbReference type="PANTHER" id="PTHR11800">
    <property type="entry name" value="DNA-DIRECTED RNA POLYMERASE"/>
    <property type="match status" value="1"/>
</dbReference>
<evidence type="ECO:0000256" key="5">
    <source>
        <dbReference type="HAMAP-Rule" id="MF_00320"/>
    </source>
</evidence>
<evidence type="ECO:0000256" key="1">
    <source>
        <dbReference type="ARBA" id="ARBA00022478"/>
    </source>
</evidence>
<feature type="domain" description="DNA-directed RNA polymerase RpoA/D/Rpb3-type" evidence="6">
    <location>
        <begin position="16"/>
        <end position="269"/>
    </location>
</feature>
<gene>
    <name evidence="5" type="primary">rpo3</name>
    <name evidence="5" type="synonym">rpoD</name>
    <name evidence="7" type="ORF">ACFQL7_11770</name>
</gene>
<dbReference type="Gene3D" id="3.30.70.3110">
    <property type="match status" value="1"/>
</dbReference>
<dbReference type="InterPro" id="IPR036603">
    <property type="entry name" value="RBP11-like"/>
</dbReference>
<keyword evidence="1 5" id="KW-0240">DNA-directed RNA polymerase</keyword>
<dbReference type="InterPro" id="IPR001514">
    <property type="entry name" value="DNA-dir_RNA_pol_30-40kDasu_CS"/>
</dbReference>
<dbReference type="GO" id="GO:0006351">
    <property type="term" value="P:DNA-templated transcription"/>
    <property type="evidence" value="ECO:0007669"/>
    <property type="project" value="UniProtKB-UniRule"/>
</dbReference>
<keyword evidence="3 5" id="KW-0804">Transcription</keyword>
<evidence type="ECO:0000256" key="3">
    <source>
        <dbReference type="ARBA" id="ARBA00023163"/>
    </source>
</evidence>
<dbReference type="GO" id="GO:0003899">
    <property type="term" value="F:DNA-directed RNA polymerase activity"/>
    <property type="evidence" value="ECO:0007669"/>
    <property type="project" value="UniProtKB-UniRule"/>
</dbReference>